<proteinExistence type="predicted"/>
<evidence type="ECO:0000256" key="1">
    <source>
        <dbReference type="SAM" id="MobiDB-lite"/>
    </source>
</evidence>
<comment type="caution">
    <text evidence="3">The sequence shown here is derived from an EMBL/GenBank/DDBJ whole genome shotgun (WGS) entry which is preliminary data.</text>
</comment>
<dbReference type="Pfam" id="PF03713">
    <property type="entry name" value="DUF305"/>
    <property type="match status" value="1"/>
</dbReference>
<dbReference type="RefSeq" id="WP_311344414.1">
    <property type="nucleotide sequence ID" value="NZ_JAVREI010000002.1"/>
</dbReference>
<protein>
    <submittedName>
        <fullName evidence="3">DUF305 domain-containing protein</fullName>
    </submittedName>
</protein>
<dbReference type="Proteomes" id="UP001183222">
    <property type="component" value="Unassembled WGS sequence"/>
</dbReference>
<dbReference type="InterPro" id="IPR012347">
    <property type="entry name" value="Ferritin-like"/>
</dbReference>
<feature type="compositionally biased region" description="Low complexity" evidence="1">
    <location>
        <begin position="34"/>
        <end position="47"/>
    </location>
</feature>
<dbReference type="PROSITE" id="PS51257">
    <property type="entry name" value="PROKAR_LIPOPROTEIN"/>
    <property type="match status" value="1"/>
</dbReference>
<dbReference type="Gene3D" id="1.20.1260.10">
    <property type="match status" value="1"/>
</dbReference>
<gene>
    <name evidence="3" type="ORF">RM425_06755</name>
</gene>
<dbReference type="EMBL" id="JAVREI010000002">
    <property type="protein sequence ID" value="MDT0275601.1"/>
    <property type="molecule type" value="Genomic_DNA"/>
</dbReference>
<organism evidence="3 4">
    <name type="scientific">Blastococcus goldschmidtiae</name>
    <dbReference type="NCBI Taxonomy" id="3075546"/>
    <lineage>
        <taxon>Bacteria</taxon>
        <taxon>Bacillati</taxon>
        <taxon>Actinomycetota</taxon>
        <taxon>Actinomycetes</taxon>
        <taxon>Geodermatophilales</taxon>
        <taxon>Geodermatophilaceae</taxon>
        <taxon>Blastococcus</taxon>
    </lineage>
</organism>
<name>A0ABU2K5X7_9ACTN</name>
<dbReference type="PANTHER" id="PTHR36933">
    <property type="entry name" value="SLL0788 PROTEIN"/>
    <property type="match status" value="1"/>
</dbReference>
<sequence length="200" mass="21213">MTRTTARLVQLTGGLIAGTIILTGCSGSSGGSSAGSSPGAESSATEEATFNDADVAFAQGMIPHHEGALSMSDVAAERATDPRVVDLANRIEAGQDPEIDLLTGWLEEWGEPLESDGMGGMDHGSNDMDMDMEEMPVAGPEFDRMWLQSMIEHHMGAVQMAQTELKDGRDTEALELAQLISETQMQEIAEMEALLVELGG</sequence>
<evidence type="ECO:0000313" key="3">
    <source>
        <dbReference type="EMBL" id="MDT0275601.1"/>
    </source>
</evidence>
<evidence type="ECO:0000313" key="4">
    <source>
        <dbReference type="Proteomes" id="UP001183222"/>
    </source>
</evidence>
<dbReference type="InterPro" id="IPR005183">
    <property type="entry name" value="DUF305_CopM-like"/>
</dbReference>
<feature type="region of interest" description="Disordered" evidence="1">
    <location>
        <begin position="27"/>
        <end position="47"/>
    </location>
</feature>
<accession>A0ABU2K5X7</accession>
<evidence type="ECO:0000259" key="2">
    <source>
        <dbReference type="Pfam" id="PF03713"/>
    </source>
</evidence>
<feature type="domain" description="DUF305" evidence="2">
    <location>
        <begin position="54"/>
        <end position="195"/>
    </location>
</feature>
<reference evidence="4" key="1">
    <citation type="submission" date="2023-07" db="EMBL/GenBank/DDBJ databases">
        <title>30 novel species of actinomycetes from the DSMZ collection.</title>
        <authorList>
            <person name="Nouioui I."/>
        </authorList>
    </citation>
    <scope>NUCLEOTIDE SEQUENCE [LARGE SCALE GENOMIC DNA]</scope>
    <source>
        <strain evidence="4">DSM 46792</strain>
    </source>
</reference>
<dbReference type="PANTHER" id="PTHR36933:SF1">
    <property type="entry name" value="SLL0788 PROTEIN"/>
    <property type="match status" value="1"/>
</dbReference>
<keyword evidence="4" id="KW-1185">Reference proteome</keyword>